<evidence type="ECO:0000256" key="3">
    <source>
        <dbReference type="ARBA" id="ARBA00023002"/>
    </source>
</evidence>
<dbReference type="GO" id="GO:0016121">
    <property type="term" value="P:carotene catabolic process"/>
    <property type="evidence" value="ECO:0007669"/>
    <property type="project" value="TreeGrafter"/>
</dbReference>
<evidence type="ECO:0000256" key="1">
    <source>
        <dbReference type="ARBA" id="ARBA00006787"/>
    </source>
</evidence>
<feature type="compositionally biased region" description="Low complexity" evidence="6">
    <location>
        <begin position="87"/>
        <end position="112"/>
    </location>
</feature>
<evidence type="ECO:0000256" key="5">
    <source>
        <dbReference type="PIRSR" id="PIRSR604294-1"/>
    </source>
</evidence>
<feature type="binding site" evidence="5">
    <location>
        <position position="326"/>
    </location>
    <ligand>
        <name>Fe cation</name>
        <dbReference type="ChEBI" id="CHEBI:24875"/>
        <note>catalytic</note>
    </ligand>
</feature>
<keyword evidence="3" id="KW-0560">Oxidoreductase</keyword>
<dbReference type="EMBL" id="SEYY01002232">
    <property type="protein sequence ID" value="KAB7504835.1"/>
    <property type="molecule type" value="Genomic_DNA"/>
</dbReference>
<dbReference type="GO" id="GO:0042574">
    <property type="term" value="P:retinal metabolic process"/>
    <property type="evidence" value="ECO:0007669"/>
    <property type="project" value="TreeGrafter"/>
</dbReference>
<evidence type="ECO:0000256" key="2">
    <source>
        <dbReference type="ARBA" id="ARBA00022723"/>
    </source>
</evidence>
<dbReference type="PANTHER" id="PTHR10543">
    <property type="entry name" value="BETA-CAROTENE DIOXYGENASE"/>
    <property type="match status" value="1"/>
</dbReference>
<comment type="cofactor">
    <cofactor evidence="5">
        <name>Fe(2+)</name>
        <dbReference type="ChEBI" id="CHEBI:29033"/>
    </cofactor>
    <text evidence="5">Binds 1 Fe(2+) ion per subunit.</text>
</comment>
<reference evidence="7 8" key="1">
    <citation type="journal article" date="2019" name="PLoS Biol.">
        <title>Sex chromosomes control vertical transmission of feminizing Wolbachia symbionts in an isopod.</title>
        <authorList>
            <person name="Becking T."/>
            <person name="Chebbi M.A."/>
            <person name="Giraud I."/>
            <person name="Moumen B."/>
            <person name="Laverre T."/>
            <person name="Caubet Y."/>
            <person name="Peccoud J."/>
            <person name="Gilbert C."/>
            <person name="Cordaux R."/>
        </authorList>
    </citation>
    <scope>NUCLEOTIDE SEQUENCE [LARGE SCALE GENOMIC DNA]</scope>
    <source>
        <strain evidence="7">ANa2</strain>
        <tissue evidence="7">Whole body excluding digestive tract and cuticle</tissue>
    </source>
</reference>
<comment type="similarity">
    <text evidence="1">Belongs to the carotenoid oxygenase family.</text>
</comment>
<dbReference type="InterPro" id="IPR004294">
    <property type="entry name" value="Carotenoid_Oase"/>
</dbReference>
<dbReference type="Proteomes" id="UP000326759">
    <property type="component" value="Unassembled WGS sequence"/>
</dbReference>
<dbReference type="GO" id="GO:0003834">
    <property type="term" value="F:beta-carotene 15,15'-dioxygenase activity"/>
    <property type="evidence" value="ECO:0007669"/>
    <property type="project" value="TreeGrafter"/>
</dbReference>
<evidence type="ECO:0000256" key="4">
    <source>
        <dbReference type="ARBA" id="ARBA00023004"/>
    </source>
</evidence>
<evidence type="ECO:0000313" key="8">
    <source>
        <dbReference type="Proteomes" id="UP000326759"/>
    </source>
</evidence>
<keyword evidence="8" id="KW-1185">Reference proteome</keyword>
<organism evidence="7 8">
    <name type="scientific">Armadillidium nasatum</name>
    <dbReference type="NCBI Taxonomy" id="96803"/>
    <lineage>
        <taxon>Eukaryota</taxon>
        <taxon>Metazoa</taxon>
        <taxon>Ecdysozoa</taxon>
        <taxon>Arthropoda</taxon>
        <taxon>Crustacea</taxon>
        <taxon>Multicrustacea</taxon>
        <taxon>Malacostraca</taxon>
        <taxon>Eumalacostraca</taxon>
        <taxon>Peracarida</taxon>
        <taxon>Isopoda</taxon>
        <taxon>Oniscidea</taxon>
        <taxon>Crinocheta</taxon>
        <taxon>Armadillidiidae</taxon>
        <taxon>Armadillidium</taxon>
    </lineage>
</organism>
<dbReference type="PANTHER" id="PTHR10543:SF24">
    <property type="entry name" value="CAROTENOID ISOMEROOXYGENASE"/>
    <property type="match status" value="1"/>
</dbReference>
<name>A0A5N5TI18_9CRUS</name>
<feature type="region of interest" description="Disordered" evidence="6">
    <location>
        <begin position="35"/>
        <end position="55"/>
    </location>
</feature>
<dbReference type="AlphaFoldDB" id="A0A5N5TI18"/>
<sequence length="540" mass="61494">MEEESISKNKKSDFSSKYLKIKNVNPIFDVLFSKEEKERSKRREKKIIMKETRNENKILTSSEGENFKFKKLFKDFLHPVKTPSPGSASSISLDSRSSNTSESSGYSSGGNSPVEEEGGRINYYPNCDARVWLRSCTHPVEKPISGIQIGVIPTWLNGSLIRNGPGRIQVGKDTYNHLFDGSALLHRFHFKDGEVKYSNKFLKSSSYLRDTEAQRIVVNYFGTRAHPDPCKTILQNIASRFSFEEHFSDNAQISVYPYGDGLYALTETPYIFRIDPDSLETYEKIDMTKYLTIFSHTAHPHVDHDGCVYNIGQVKARWKFNPCYMHSFALTQNYFVIIEQPLVVSTKKVIKGIVCQESLIHALEWWNEKDASYDPSYAKMFRGRPKRWVLPLNPGVKPKEGGNILLPLNSGCVAKWSRDGKVFVEPEILATIGCEVPRINYENYNGKKYRYFYAICSDVDHPRPGTGEDDGIVVSSLLRCKGLDRQICLVILDATSFKEMGRVEFECLGPVPKCLHGWYVPEGTYKGVHSVKCKEEKLLS</sequence>
<keyword evidence="4 5" id="KW-0408">Iron</keyword>
<keyword evidence="2 5" id="KW-0479">Metal-binding</keyword>
<evidence type="ECO:0000313" key="7">
    <source>
        <dbReference type="EMBL" id="KAB7504835.1"/>
    </source>
</evidence>
<feature type="binding site" evidence="5">
    <location>
        <position position="299"/>
    </location>
    <ligand>
        <name>Fe cation</name>
        <dbReference type="ChEBI" id="CHEBI:24875"/>
        <note>catalytic</note>
    </ligand>
</feature>
<gene>
    <name evidence="7" type="primary">ninaB_2</name>
    <name evidence="7" type="ORF">Anas_08149</name>
</gene>
<dbReference type="GO" id="GO:0010436">
    <property type="term" value="F:carotenoid dioxygenase activity"/>
    <property type="evidence" value="ECO:0007669"/>
    <property type="project" value="TreeGrafter"/>
</dbReference>
<comment type="caution">
    <text evidence="7">The sequence shown here is derived from an EMBL/GenBank/DDBJ whole genome shotgun (WGS) entry which is preliminary data.</text>
</comment>
<protein>
    <submittedName>
        <fullName evidence="7">Carotenoid isomerooxygenase</fullName>
    </submittedName>
</protein>
<dbReference type="OrthoDB" id="1069523at2759"/>
<feature type="region of interest" description="Disordered" evidence="6">
    <location>
        <begin position="82"/>
        <end position="118"/>
    </location>
</feature>
<evidence type="ECO:0000256" key="6">
    <source>
        <dbReference type="SAM" id="MobiDB-lite"/>
    </source>
</evidence>
<dbReference type="GO" id="GO:0046872">
    <property type="term" value="F:metal ion binding"/>
    <property type="evidence" value="ECO:0007669"/>
    <property type="project" value="UniProtKB-KW"/>
</dbReference>
<dbReference type="Pfam" id="PF03055">
    <property type="entry name" value="RPE65"/>
    <property type="match status" value="3"/>
</dbReference>
<accession>A0A5N5TI18</accession>
<proteinExistence type="inferred from homology"/>